<accession>A0A1W0WV03</accession>
<protein>
    <recommendedName>
        <fullName evidence="2">Putative auto-transporter adhesin head GIN domain-containing protein</fullName>
    </recommendedName>
</protein>
<reference evidence="4" key="1">
    <citation type="submission" date="2017-01" db="EMBL/GenBank/DDBJ databases">
        <title>Comparative genomics of anhydrobiosis in the tardigrade Hypsibius dujardini.</title>
        <authorList>
            <person name="Yoshida Y."/>
            <person name="Koutsovoulos G."/>
            <person name="Laetsch D."/>
            <person name="Stevens L."/>
            <person name="Kumar S."/>
            <person name="Horikawa D."/>
            <person name="Ishino K."/>
            <person name="Komine S."/>
            <person name="Tomita M."/>
            <person name="Blaxter M."/>
            <person name="Arakawa K."/>
        </authorList>
    </citation>
    <scope>NUCLEOTIDE SEQUENCE [LARGE SCALE GENOMIC DNA]</scope>
    <source>
        <strain evidence="4">Z151</strain>
    </source>
</reference>
<dbReference type="EMBL" id="MTYJ01000043">
    <property type="protein sequence ID" value="OQV19039.1"/>
    <property type="molecule type" value="Genomic_DNA"/>
</dbReference>
<evidence type="ECO:0000259" key="2">
    <source>
        <dbReference type="Pfam" id="PF10988"/>
    </source>
</evidence>
<name>A0A1W0WV03_HYPEX</name>
<feature type="domain" description="Putative auto-transporter adhesin head GIN" evidence="2">
    <location>
        <begin position="58"/>
        <end position="246"/>
    </location>
</feature>
<dbReference type="InterPro" id="IPR021255">
    <property type="entry name" value="DUF2807"/>
</dbReference>
<dbReference type="Pfam" id="PF10988">
    <property type="entry name" value="DUF2807"/>
    <property type="match status" value="1"/>
</dbReference>
<evidence type="ECO:0000313" key="4">
    <source>
        <dbReference type="Proteomes" id="UP000192578"/>
    </source>
</evidence>
<dbReference type="Proteomes" id="UP000192578">
    <property type="component" value="Unassembled WGS sequence"/>
</dbReference>
<proteinExistence type="predicted"/>
<comment type="caution">
    <text evidence="3">The sequence shown here is derived from an EMBL/GenBank/DDBJ whole genome shotgun (WGS) entry which is preliminary data.</text>
</comment>
<evidence type="ECO:0000256" key="1">
    <source>
        <dbReference type="SAM" id="SignalP"/>
    </source>
</evidence>
<gene>
    <name evidence="3" type="ORF">BV898_06895</name>
</gene>
<dbReference type="Gene3D" id="2.160.20.120">
    <property type="match status" value="1"/>
</dbReference>
<feature type="chain" id="PRO_5012867918" description="Putative auto-transporter adhesin head GIN domain-containing protein" evidence="1">
    <location>
        <begin position="26"/>
        <end position="337"/>
    </location>
</feature>
<keyword evidence="1" id="KW-0732">Signal</keyword>
<evidence type="ECO:0000313" key="3">
    <source>
        <dbReference type="EMBL" id="OQV19039.1"/>
    </source>
</evidence>
<organism evidence="3 4">
    <name type="scientific">Hypsibius exemplaris</name>
    <name type="common">Freshwater tardigrade</name>
    <dbReference type="NCBI Taxonomy" id="2072580"/>
    <lineage>
        <taxon>Eukaryota</taxon>
        <taxon>Metazoa</taxon>
        <taxon>Ecdysozoa</taxon>
        <taxon>Tardigrada</taxon>
        <taxon>Eutardigrada</taxon>
        <taxon>Parachela</taxon>
        <taxon>Hypsibioidea</taxon>
        <taxon>Hypsibiidae</taxon>
        <taxon>Hypsibius</taxon>
    </lineage>
</organism>
<sequence>MEVLSPFPLFLLSITVLSQITVISSESILPDLAARIGLNRPSSNFVVENRAISGFSRHISINGPFDVIIRLGGSESITLSALPETLSKIVTDVQENSLDVHLKDVETNVNSHDEAQIVITAVSLSKFVLAGTAHVRVDAAVKGEQLSIVLLNDARMQVVGLEPKETLNITITNSAAFQGVINNGKALNLRASGQAKLILLGSVEKADLNVQDLAQLNGENFNAQTIQAALSGHAVAILHGLGQTDVQIEDFAIGSWLCPDKASVKLAGFAGFNGRGLTVRTAEMSVTEHGQGIFHVEKAASGAVADFAAVQIAALKGAANEVMKTEDGHATIKWDEL</sequence>
<keyword evidence="4" id="KW-1185">Reference proteome</keyword>
<dbReference type="AlphaFoldDB" id="A0A1W0WV03"/>
<feature type="signal peptide" evidence="1">
    <location>
        <begin position="1"/>
        <end position="25"/>
    </location>
</feature>